<dbReference type="Gene3D" id="3.90.960.10">
    <property type="entry name" value="YbaK/aminoacyl-tRNA synthetase-associated domain"/>
    <property type="match status" value="1"/>
</dbReference>
<dbReference type="SUPFAM" id="SSF52954">
    <property type="entry name" value="Class II aaRS ABD-related"/>
    <property type="match status" value="1"/>
</dbReference>
<dbReference type="InterPro" id="IPR045864">
    <property type="entry name" value="aa-tRNA-synth_II/BPL/LPL"/>
</dbReference>
<dbReference type="STRING" id="1522312.GCA_900177895_01355"/>
<dbReference type="NCBIfam" id="TIGR00409">
    <property type="entry name" value="proS_fam_II"/>
    <property type="match status" value="1"/>
</dbReference>
<name>A0A238TE30_9NEIS</name>
<dbReference type="EMBL" id="FXUV01000011">
    <property type="protein sequence ID" value="SMQ11921.1"/>
    <property type="molecule type" value="Genomic_DNA"/>
</dbReference>
<evidence type="ECO:0000313" key="12">
    <source>
        <dbReference type="EMBL" id="SMQ11921.1"/>
    </source>
</evidence>
<dbReference type="HAMAP" id="MF_01569">
    <property type="entry name" value="Pro_tRNA_synth_type1"/>
    <property type="match status" value="1"/>
</dbReference>
<dbReference type="OrthoDB" id="9809052at2"/>
<keyword evidence="5 10" id="KW-0547">Nucleotide-binding</keyword>
<dbReference type="FunFam" id="3.30.930.10:FF:000043">
    <property type="entry name" value="Proline--tRNA ligase"/>
    <property type="match status" value="1"/>
</dbReference>
<dbReference type="GO" id="GO:0002161">
    <property type="term" value="F:aminoacyl-tRNA deacylase activity"/>
    <property type="evidence" value="ECO:0007669"/>
    <property type="project" value="InterPro"/>
</dbReference>
<comment type="similarity">
    <text evidence="10">Belongs to the class-II aminoacyl-tRNA synthetase family. ProS type 1 subfamily.</text>
</comment>
<evidence type="ECO:0000256" key="1">
    <source>
        <dbReference type="ARBA" id="ARBA00004496"/>
    </source>
</evidence>
<dbReference type="Proteomes" id="UP000215450">
    <property type="component" value="Unassembled WGS sequence"/>
</dbReference>
<comment type="subcellular location">
    <subcellularLocation>
        <location evidence="1 10">Cytoplasm</location>
    </subcellularLocation>
</comment>
<dbReference type="PROSITE" id="PS50862">
    <property type="entry name" value="AA_TRNA_LIGASE_II"/>
    <property type="match status" value="1"/>
</dbReference>
<reference evidence="12" key="1">
    <citation type="submission" date="2017-05" db="EMBL/GenBank/DDBJ databases">
        <authorList>
            <person name="Song R."/>
            <person name="Chenine A.L."/>
            <person name="Ruprecht R.M."/>
        </authorList>
    </citation>
    <scope>NUCLEOTIDE SEQUENCE</scope>
    <source>
        <strain evidence="12">Kingella_eburonensis</strain>
    </source>
</reference>
<keyword evidence="14" id="KW-1185">Reference proteome</keyword>
<dbReference type="Gene3D" id="3.30.930.10">
    <property type="entry name" value="Bira Bifunctional Protein, Domain 2"/>
    <property type="match status" value="2"/>
</dbReference>
<evidence type="ECO:0000259" key="11">
    <source>
        <dbReference type="PROSITE" id="PS50862"/>
    </source>
</evidence>
<dbReference type="InterPro" id="IPR023717">
    <property type="entry name" value="Pro-tRNA-Synthase_IIa_type1"/>
</dbReference>
<dbReference type="InterPro" id="IPR006195">
    <property type="entry name" value="aa-tRNA-synth_II"/>
</dbReference>
<keyword evidence="7 10" id="KW-0648">Protein biosynthesis</keyword>
<dbReference type="GO" id="GO:0005829">
    <property type="term" value="C:cytosol"/>
    <property type="evidence" value="ECO:0007669"/>
    <property type="project" value="TreeGrafter"/>
</dbReference>
<dbReference type="NCBIfam" id="NF006625">
    <property type="entry name" value="PRK09194.1"/>
    <property type="match status" value="1"/>
</dbReference>
<evidence type="ECO:0000256" key="10">
    <source>
        <dbReference type="HAMAP-Rule" id="MF_01569"/>
    </source>
</evidence>
<dbReference type="PRINTS" id="PR01046">
    <property type="entry name" value="TRNASYNTHPRO"/>
</dbReference>
<evidence type="ECO:0000313" key="13">
    <source>
        <dbReference type="EMBL" id="SNB82351.1"/>
    </source>
</evidence>
<feature type="domain" description="Aminoacyl-transfer RNA synthetases class-II family profile" evidence="11">
    <location>
        <begin position="38"/>
        <end position="471"/>
    </location>
</feature>
<keyword evidence="6 10" id="KW-0067">ATP-binding</keyword>
<keyword evidence="8 10" id="KW-0030">Aminoacyl-tRNA synthetase</keyword>
<gene>
    <name evidence="10 13" type="primary">proS</name>
    <name evidence="13" type="ORF">KEBURONENSIS_00505</name>
    <name evidence="12" type="ORF">KEBURONENSIS_00926</name>
</gene>
<dbReference type="CDD" id="cd04334">
    <property type="entry name" value="ProRS-INS"/>
    <property type="match status" value="1"/>
</dbReference>
<evidence type="ECO:0000256" key="5">
    <source>
        <dbReference type="ARBA" id="ARBA00022741"/>
    </source>
</evidence>
<evidence type="ECO:0000313" key="14">
    <source>
        <dbReference type="Proteomes" id="UP000215450"/>
    </source>
</evidence>
<comment type="function">
    <text evidence="10">Catalyzes the attachment of proline to tRNA(Pro) in a two-step reaction: proline is first activated by ATP to form Pro-AMP and then transferred to the acceptor end of tRNA(Pro). As ProRS can inadvertently accommodate and process non-cognate amino acids such as alanine and cysteine, to avoid such errors it has two additional distinct editing activities against alanine. One activity is designated as 'pretransfer' editing and involves the tRNA(Pro)-independent hydrolysis of activated Ala-AMP. The other activity is designated 'posttransfer' editing and involves deacylation of mischarged Ala-tRNA(Pro). The misacylated Cys-tRNA(Pro) is not edited by ProRS.</text>
</comment>
<dbReference type="GO" id="GO:0005524">
    <property type="term" value="F:ATP binding"/>
    <property type="evidence" value="ECO:0007669"/>
    <property type="project" value="UniProtKB-UniRule"/>
</dbReference>
<dbReference type="GO" id="GO:0004827">
    <property type="term" value="F:proline-tRNA ligase activity"/>
    <property type="evidence" value="ECO:0007669"/>
    <property type="project" value="UniProtKB-UniRule"/>
</dbReference>
<dbReference type="InterPro" id="IPR002316">
    <property type="entry name" value="Pro-tRNA-ligase_IIa"/>
</dbReference>
<evidence type="ECO:0000256" key="9">
    <source>
        <dbReference type="ARBA" id="ARBA00047671"/>
    </source>
</evidence>
<accession>A0A238TE30</accession>
<dbReference type="RefSeq" id="WP_095062027.1">
    <property type="nucleotide sequence ID" value="NZ_FXUV02000065.1"/>
</dbReference>
<dbReference type="InterPro" id="IPR004500">
    <property type="entry name" value="Pro-tRNA-synth_IIa_bac-type"/>
</dbReference>
<comment type="domain">
    <text evidence="10">Consists of three domains: the N-terminal catalytic domain, the editing domain and the C-terminal anticodon-binding domain.</text>
</comment>
<dbReference type="InterPro" id="IPR033730">
    <property type="entry name" value="ProRS_core_prok"/>
</dbReference>
<keyword evidence="3 10" id="KW-0963">Cytoplasm</keyword>
<evidence type="ECO:0000256" key="3">
    <source>
        <dbReference type="ARBA" id="ARBA00022490"/>
    </source>
</evidence>
<dbReference type="EMBL" id="FXUV02000065">
    <property type="protein sequence ID" value="SNB82351.1"/>
    <property type="molecule type" value="Genomic_DNA"/>
</dbReference>
<dbReference type="PIRSF" id="PIRSF001535">
    <property type="entry name" value="ProRS_1"/>
    <property type="match status" value="1"/>
</dbReference>
<dbReference type="Gene3D" id="3.40.50.800">
    <property type="entry name" value="Anticodon-binding domain"/>
    <property type="match status" value="1"/>
</dbReference>
<dbReference type="InterPro" id="IPR007214">
    <property type="entry name" value="YbaK/aa-tRNA-synth-assoc-dom"/>
</dbReference>
<dbReference type="PANTHER" id="PTHR42753:SF2">
    <property type="entry name" value="PROLINE--TRNA LIGASE"/>
    <property type="match status" value="1"/>
</dbReference>
<protein>
    <recommendedName>
        <fullName evidence="10">Proline--tRNA ligase</fullName>
        <ecNumber evidence="10">6.1.1.15</ecNumber>
    </recommendedName>
    <alternativeName>
        <fullName evidence="10">Prolyl-tRNA synthetase</fullName>
        <shortName evidence="10">ProRS</shortName>
    </alternativeName>
</protein>
<dbReference type="Pfam" id="PF03129">
    <property type="entry name" value="HGTP_anticodon"/>
    <property type="match status" value="1"/>
</dbReference>
<dbReference type="InterPro" id="IPR036754">
    <property type="entry name" value="YbaK/aa-tRNA-synt-asso_dom_sf"/>
</dbReference>
<dbReference type="GO" id="GO:0006433">
    <property type="term" value="P:prolyl-tRNA aminoacylation"/>
    <property type="evidence" value="ECO:0007669"/>
    <property type="project" value="UniProtKB-UniRule"/>
</dbReference>
<dbReference type="PANTHER" id="PTHR42753">
    <property type="entry name" value="MITOCHONDRIAL RIBOSOME PROTEIN L39/PROLYL-TRNA LIGASE FAMILY MEMBER"/>
    <property type="match status" value="1"/>
</dbReference>
<evidence type="ECO:0000256" key="8">
    <source>
        <dbReference type="ARBA" id="ARBA00023146"/>
    </source>
</evidence>
<evidence type="ECO:0000256" key="4">
    <source>
        <dbReference type="ARBA" id="ARBA00022598"/>
    </source>
</evidence>
<dbReference type="InterPro" id="IPR044140">
    <property type="entry name" value="ProRS_anticodon_short"/>
</dbReference>
<dbReference type="Pfam" id="PF00587">
    <property type="entry name" value="tRNA-synt_2b"/>
    <property type="match status" value="1"/>
</dbReference>
<comment type="subunit">
    <text evidence="2 10">Homodimer.</text>
</comment>
<evidence type="ECO:0000256" key="2">
    <source>
        <dbReference type="ARBA" id="ARBA00011738"/>
    </source>
</evidence>
<dbReference type="EC" id="6.1.1.15" evidence="10"/>
<dbReference type="Pfam" id="PF04073">
    <property type="entry name" value="tRNA_edit"/>
    <property type="match status" value="1"/>
</dbReference>
<keyword evidence="4 10" id="KW-0436">Ligase</keyword>
<comment type="catalytic activity">
    <reaction evidence="9 10">
        <text>tRNA(Pro) + L-proline + ATP = L-prolyl-tRNA(Pro) + AMP + diphosphate</text>
        <dbReference type="Rhea" id="RHEA:14305"/>
        <dbReference type="Rhea" id="RHEA-COMP:9700"/>
        <dbReference type="Rhea" id="RHEA-COMP:9702"/>
        <dbReference type="ChEBI" id="CHEBI:30616"/>
        <dbReference type="ChEBI" id="CHEBI:33019"/>
        <dbReference type="ChEBI" id="CHEBI:60039"/>
        <dbReference type="ChEBI" id="CHEBI:78442"/>
        <dbReference type="ChEBI" id="CHEBI:78532"/>
        <dbReference type="ChEBI" id="CHEBI:456215"/>
        <dbReference type="EC" id="6.1.1.15"/>
    </reaction>
</comment>
<organism evidence="13 14">
    <name type="scientific">Kingella negevensis</name>
    <dbReference type="NCBI Taxonomy" id="1522312"/>
    <lineage>
        <taxon>Bacteria</taxon>
        <taxon>Pseudomonadati</taxon>
        <taxon>Pseudomonadota</taxon>
        <taxon>Betaproteobacteria</taxon>
        <taxon>Neisseriales</taxon>
        <taxon>Neisseriaceae</taxon>
        <taxon>Kingella</taxon>
    </lineage>
</organism>
<dbReference type="SUPFAM" id="SSF55826">
    <property type="entry name" value="YbaK/ProRS associated domain"/>
    <property type="match status" value="1"/>
</dbReference>
<reference evidence="13 14" key="2">
    <citation type="submission" date="2017-06" db="EMBL/GenBank/DDBJ databases">
        <authorList>
            <person name="Kim H.J."/>
            <person name="Triplett B.A."/>
        </authorList>
    </citation>
    <scope>NUCLEOTIDE SEQUENCE [LARGE SCALE GENOMIC DNA]</scope>
    <source>
        <strain evidence="13">Kingella_eburonensis</strain>
    </source>
</reference>
<proteinExistence type="inferred from homology"/>
<sequence>MKASQFFISTLKEAPAEASLASHKLMLRAGLIKANASGLYTWMPMGLRVLRKVEAIVREEMNRAGAIELLMPVIQNADLWKESGRWDFYGDELLRITDRHDNEFCFSPTCEEIITDIVRKEVNSYKQLPKNFYHIQTKFRDERRPRFGVMRAREFVMKDAYSFHADFESLKETYQTMYDAYCRVFNRLGLNFRPVAADTGSIGGTGSHEFQVLAESGEDVIAYSDSSDYAANVELAQTLPLSGSRAEAKAALTKVHTPNTKTIAALVEFLNMPVETTLKSIVVEGEEDGELVLLLLRGDHEFNDIKAEKLAGVKSPLTMANPDAIAAQFSANGGSLGPVGFKGKVYADFATEKGADWVIGANEDDYHFTGFNFGRDAAEPEFVDLRNVVEGDPSPCGKGSLKLARGIEVGHVFQLRDKYSKAMNATFLDNNGKSQIMEMGCYGIGVTRVVAAAIEQNNDERGIIWTDAMAPFTVVVVPMNYKKSDAVREAADKIYAELQAAGVDVLLDDRDERAGVLLNDSELLGIPHRVVIGDRGLKEGVIEYAQRRDTEATAVGVNEIVGKILATLNA</sequence>
<evidence type="ECO:0000256" key="6">
    <source>
        <dbReference type="ARBA" id="ARBA00022840"/>
    </source>
</evidence>
<evidence type="ECO:0000256" key="7">
    <source>
        <dbReference type="ARBA" id="ARBA00022917"/>
    </source>
</evidence>
<dbReference type="CDD" id="cd00779">
    <property type="entry name" value="ProRS_core_prok"/>
    <property type="match status" value="1"/>
</dbReference>
<dbReference type="InterPro" id="IPR004154">
    <property type="entry name" value="Anticodon-bd"/>
</dbReference>
<dbReference type="FunFam" id="3.30.930.10:FF:000097">
    <property type="entry name" value="Proline--tRNA ligase"/>
    <property type="match status" value="1"/>
</dbReference>
<dbReference type="InterPro" id="IPR036621">
    <property type="entry name" value="Anticodon-bd_dom_sf"/>
</dbReference>
<dbReference type="InterPro" id="IPR002314">
    <property type="entry name" value="aa-tRNA-synt_IIb"/>
</dbReference>
<dbReference type="AlphaFoldDB" id="A0A238TE30"/>
<dbReference type="InterPro" id="IPR050062">
    <property type="entry name" value="Pro-tRNA_synthetase"/>
</dbReference>
<dbReference type="CDD" id="cd00861">
    <property type="entry name" value="ProRS_anticodon_short"/>
    <property type="match status" value="1"/>
</dbReference>
<dbReference type="SUPFAM" id="SSF55681">
    <property type="entry name" value="Class II aaRS and biotin synthetases"/>
    <property type="match status" value="1"/>
</dbReference>